<dbReference type="InterPro" id="IPR004437">
    <property type="entry name" value="ParB/RepB/Spo0J"/>
</dbReference>
<dbReference type="InterPro" id="IPR050336">
    <property type="entry name" value="Chromosome_partition/occlusion"/>
</dbReference>
<accession>A0A1G2G735</accession>
<keyword evidence="2" id="KW-0159">Chromosome partition</keyword>
<evidence type="ECO:0000259" key="3">
    <source>
        <dbReference type="PROSITE" id="PS50943"/>
    </source>
</evidence>
<gene>
    <name evidence="4" type="ORF">A2756_02325</name>
</gene>
<dbReference type="InterPro" id="IPR001387">
    <property type="entry name" value="Cro/C1-type_HTH"/>
</dbReference>
<sequence length="456" mass="51751">MGSTAVAVEVSRKVPVVPSGSIKSLVRYEKIDFSLVHFNPKQPRKKFDQKKIENLSTSFRNEGLLQAPIVKSHPTIQGHYELMVGERRFRALQALGVTSYELGIWTGDPDTFIASLIENIHREQLNPIEVAESYRVLRDEKGMSLKAIGELVGVTYQTVSSYLRLLDLPPHIQQMIIDDKLPKKVALNFSKFKKGQGYKDAQLIRMAHELMNGITPMEMQAGYSGIDEREALEHRLRGMRLPTNAEELLARFMKEASRVSSILACVERLGDAGDTDLQRAWNRMATIGQRTFLRYLDTFVQVAPLVQGFAGRLRSANEHIDSDEVRRAKRERAFGNATRVVRLLLYEGINVKVNLGRAFVIRQLRLSTKWQKTVDNTVIGALRVVGLYWYHTPDDTLRDQPLQGFLPFITGIKDAFKVREYKEFLARIRDLDDSDDPIDITEAEKLKPAVSQVGGQ</sequence>
<dbReference type="EMBL" id="MHNL01000005">
    <property type="protein sequence ID" value="OGZ45721.1"/>
    <property type="molecule type" value="Genomic_DNA"/>
</dbReference>
<organism evidence="4 5">
    <name type="scientific">Candidatus Ryanbacteria bacterium RIFCSPHIGHO2_01_FULL_48_27</name>
    <dbReference type="NCBI Taxonomy" id="1802115"/>
    <lineage>
        <taxon>Bacteria</taxon>
        <taxon>Candidatus Ryaniibacteriota</taxon>
    </lineage>
</organism>
<dbReference type="GO" id="GO:0003677">
    <property type="term" value="F:DNA binding"/>
    <property type="evidence" value="ECO:0007669"/>
    <property type="project" value="InterPro"/>
</dbReference>
<proteinExistence type="inferred from homology"/>
<reference evidence="4 5" key="1">
    <citation type="journal article" date="2016" name="Nat. Commun.">
        <title>Thousands of microbial genomes shed light on interconnected biogeochemical processes in an aquifer system.</title>
        <authorList>
            <person name="Anantharaman K."/>
            <person name="Brown C.T."/>
            <person name="Hug L.A."/>
            <person name="Sharon I."/>
            <person name="Castelle C.J."/>
            <person name="Probst A.J."/>
            <person name="Thomas B.C."/>
            <person name="Singh A."/>
            <person name="Wilkins M.J."/>
            <person name="Karaoz U."/>
            <person name="Brodie E.L."/>
            <person name="Williams K.H."/>
            <person name="Hubbard S.S."/>
            <person name="Banfield J.F."/>
        </authorList>
    </citation>
    <scope>NUCLEOTIDE SEQUENCE [LARGE SCALE GENOMIC DNA]</scope>
</reference>
<dbReference type="PANTHER" id="PTHR33375:SF1">
    <property type="entry name" value="CHROMOSOME-PARTITIONING PROTEIN PARB-RELATED"/>
    <property type="match status" value="1"/>
</dbReference>
<dbReference type="Pfam" id="PF17762">
    <property type="entry name" value="HTH_ParB"/>
    <property type="match status" value="1"/>
</dbReference>
<comment type="caution">
    <text evidence="4">The sequence shown here is derived from an EMBL/GenBank/DDBJ whole genome shotgun (WGS) entry which is preliminary data.</text>
</comment>
<dbReference type="Gene3D" id="3.90.1530.30">
    <property type="match status" value="1"/>
</dbReference>
<evidence type="ECO:0000313" key="5">
    <source>
        <dbReference type="Proteomes" id="UP000177785"/>
    </source>
</evidence>
<dbReference type="SMART" id="SM00470">
    <property type="entry name" value="ParB"/>
    <property type="match status" value="1"/>
</dbReference>
<dbReference type="PROSITE" id="PS50943">
    <property type="entry name" value="HTH_CROC1"/>
    <property type="match status" value="1"/>
</dbReference>
<protein>
    <recommendedName>
        <fullName evidence="3">HTH cro/C1-type domain-containing protein</fullName>
    </recommendedName>
</protein>
<dbReference type="PANTHER" id="PTHR33375">
    <property type="entry name" value="CHROMOSOME-PARTITIONING PROTEIN PARB-RELATED"/>
    <property type="match status" value="1"/>
</dbReference>
<dbReference type="CDD" id="cd00093">
    <property type="entry name" value="HTH_XRE"/>
    <property type="match status" value="1"/>
</dbReference>
<comment type="similarity">
    <text evidence="1">Belongs to the ParB family.</text>
</comment>
<evidence type="ECO:0000256" key="1">
    <source>
        <dbReference type="ARBA" id="ARBA00006295"/>
    </source>
</evidence>
<evidence type="ECO:0000256" key="2">
    <source>
        <dbReference type="ARBA" id="ARBA00022829"/>
    </source>
</evidence>
<dbReference type="Pfam" id="PF02195">
    <property type="entry name" value="ParB_N"/>
    <property type="match status" value="1"/>
</dbReference>
<dbReference type="SUPFAM" id="SSF110849">
    <property type="entry name" value="ParB/Sulfiredoxin"/>
    <property type="match status" value="1"/>
</dbReference>
<feature type="domain" description="HTH cro/C1-type" evidence="3">
    <location>
        <begin position="135"/>
        <end position="164"/>
    </location>
</feature>
<dbReference type="NCBIfam" id="TIGR00180">
    <property type="entry name" value="parB_part"/>
    <property type="match status" value="1"/>
</dbReference>
<dbReference type="GO" id="GO:0005694">
    <property type="term" value="C:chromosome"/>
    <property type="evidence" value="ECO:0007669"/>
    <property type="project" value="TreeGrafter"/>
</dbReference>
<dbReference type="GO" id="GO:0007059">
    <property type="term" value="P:chromosome segregation"/>
    <property type="evidence" value="ECO:0007669"/>
    <property type="project" value="UniProtKB-KW"/>
</dbReference>
<dbReference type="InterPro" id="IPR036086">
    <property type="entry name" value="ParB/Sulfiredoxin_sf"/>
</dbReference>
<dbReference type="Proteomes" id="UP000177785">
    <property type="component" value="Unassembled WGS sequence"/>
</dbReference>
<evidence type="ECO:0000313" key="4">
    <source>
        <dbReference type="EMBL" id="OGZ45721.1"/>
    </source>
</evidence>
<dbReference type="Gene3D" id="1.10.10.2830">
    <property type="match status" value="1"/>
</dbReference>
<dbReference type="STRING" id="1802115.A2756_02325"/>
<dbReference type="AlphaFoldDB" id="A0A1G2G735"/>
<name>A0A1G2G735_9BACT</name>
<dbReference type="InterPro" id="IPR003115">
    <property type="entry name" value="ParB_N"/>
</dbReference>
<dbReference type="InterPro" id="IPR041468">
    <property type="entry name" value="HTH_ParB/Spo0J"/>
</dbReference>
<dbReference type="SUPFAM" id="SSF109709">
    <property type="entry name" value="KorB DNA-binding domain-like"/>
    <property type="match status" value="1"/>
</dbReference>